<dbReference type="Proteomes" id="UP001564626">
    <property type="component" value="Unassembled WGS sequence"/>
</dbReference>
<protein>
    <submittedName>
        <fullName evidence="1">Uncharacterized protein</fullName>
    </submittedName>
</protein>
<dbReference type="RefSeq" id="WP_369774916.1">
    <property type="nucleotide sequence ID" value="NZ_JBGEHV010000023.1"/>
</dbReference>
<dbReference type="EMBL" id="JBGEHV010000023">
    <property type="protein sequence ID" value="MEY8040568.1"/>
    <property type="molecule type" value="Genomic_DNA"/>
</dbReference>
<gene>
    <name evidence="1" type="ORF">AB8O55_14275</name>
</gene>
<accession>A0ABV4CJB9</accession>
<reference evidence="1 2" key="1">
    <citation type="submission" date="2024-08" db="EMBL/GenBank/DDBJ databases">
        <title>Genome mining of Saccharopolyspora cebuensis PGLac3 from Nigerian medicinal plant.</title>
        <authorList>
            <person name="Ezeobiora C.E."/>
            <person name="Igbokwe N.H."/>
            <person name="Amin D.H."/>
            <person name="Mendie U.E."/>
        </authorList>
    </citation>
    <scope>NUCLEOTIDE SEQUENCE [LARGE SCALE GENOMIC DNA]</scope>
    <source>
        <strain evidence="1 2">PGLac3</strain>
    </source>
</reference>
<evidence type="ECO:0000313" key="2">
    <source>
        <dbReference type="Proteomes" id="UP001564626"/>
    </source>
</evidence>
<keyword evidence="2" id="KW-1185">Reference proteome</keyword>
<sequence length="63" mass="7061">MRQHKAALAVRLHEMQWELDEAAYEVGGGRFTADQRFALADKLRALAEELGEDQVMTIDGSTL</sequence>
<proteinExistence type="predicted"/>
<organism evidence="1 2">
    <name type="scientific">Saccharopolyspora cebuensis</name>
    <dbReference type="NCBI Taxonomy" id="418759"/>
    <lineage>
        <taxon>Bacteria</taxon>
        <taxon>Bacillati</taxon>
        <taxon>Actinomycetota</taxon>
        <taxon>Actinomycetes</taxon>
        <taxon>Pseudonocardiales</taxon>
        <taxon>Pseudonocardiaceae</taxon>
        <taxon>Saccharopolyspora</taxon>
    </lineage>
</organism>
<comment type="caution">
    <text evidence="1">The sequence shown here is derived from an EMBL/GenBank/DDBJ whole genome shotgun (WGS) entry which is preliminary data.</text>
</comment>
<evidence type="ECO:0000313" key="1">
    <source>
        <dbReference type="EMBL" id="MEY8040568.1"/>
    </source>
</evidence>
<name>A0ABV4CJB9_9PSEU</name>